<evidence type="ECO:0000313" key="4">
    <source>
        <dbReference type="Proteomes" id="UP001199314"/>
    </source>
</evidence>
<sequence>MSNLRLNELIVVQGDKYVYHEKFDHKVNIIRGDNSTGKSSIANFIFFILGGEFTEFLPEAKRCDYVLAELLINDTPITVRRNIDKNDKYHVMTKRPMYINIAPLEQAIQSQIEGWKIYQYSQTDRQESFSQKLFQLFNFPDISSENQETITMNQILRLIYIDQLSNLSDLMRNEDFDSPSVRDAVGNLLLGTYSDEKLKFERQLKEVKKEYDKISSQTTAMKEVFKESSFEYNTAIIEDEIQKLEQQLKKVNTSITNPEDILKNAKSSVTKKELDSNRHKLIQIKTKYQDLNEELKNTNLAYIDGKEFIKVIEDKITDIDISIKTRKAFGALELKHCPACFEKLEKANEHQCSLCKQDISDEVNLSRFSRMKLELEMQLKESKNLLQERVIRIKKLKQSIRETSRTLNSAQKDYDLLTKKTGNTASNVLEQIFEKKGSLKFEIQYLQKQLDLISSYEEYRIRAEQLKSQQERLKNQIEDLNFSQRKKSIEAYNKINYYALKLVHSDGDYEEKFEEGKKTSISFRENKYYLDNRNRFSASSMVVLKNCIRFAIFFASVELDFFRFPKFILCDNIEDKGMVDERSKNFQNKVVEIANSDALKNKNYQIIFTTSKISEKLDIPEYTVGQSYTPNNKSLKLDSI</sequence>
<dbReference type="RefSeq" id="WP_224460880.1">
    <property type="nucleotide sequence ID" value="NZ_JAIQZE010000005.1"/>
</dbReference>
<evidence type="ECO:0000256" key="1">
    <source>
        <dbReference type="SAM" id="Coils"/>
    </source>
</evidence>
<gene>
    <name evidence="3" type="ORF">LB452_06280</name>
</gene>
<keyword evidence="1" id="KW-0175">Coiled coil</keyword>
<dbReference type="Proteomes" id="UP001199314">
    <property type="component" value="Unassembled WGS sequence"/>
</dbReference>
<keyword evidence="4" id="KW-1185">Reference proteome</keyword>
<feature type="coiled-coil region" evidence="1">
    <location>
        <begin position="456"/>
        <end position="486"/>
    </location>
</feature>
<feature type="domain" description="Rad50/SbcC-type AAA" evidence="2">
    <location>
        <begin position="23"/>
        <end position="249"/>
    </location>
</feature>
<proteinExistence type="predicted"/>
<dbReference type="InterPro" id="IPR038729">
    <property type="entry name" value="Rad50/SbcC_AAA"/>
</dbReference>
<dbReference type="InterPro" id="IPR027417">
    <property type="entry name" value="P-loop_NTPase"/>
</dbReference>
<dbReference type="EMBL" id="JAIQZE010000005">
    <property type="protein sequence ID" value="MBZ9778526.1"/>
    <property type="molecule type" value="Genomic_DNA"/>
</dbReference>
<accession>A0ABS7XHU7</accession>
<name>A0ABS7XHU7_9FLAO</name>
<dbReference type="Pfam" id="PF13476">
    <property type="entry name" value="AAA_23"/>
    <property type="match status" value="1"/>
</dbReference>
<reference evidence="4" key="1">
    <citation type="submission" date="2023-07" db="EMBL/GenBank/DDBJ databases">
        <title>Novel species isolated from saline lakes on Tibetan Plateau.</title>
        <authorList>
            <person name="Lu H."/>
        </authorList>
    </citation>
    <scope>NUCLEOTIDE SEQUENCE [LARGE SCALE GENOMIC DNA]</scope>
    <source>
        <strain evidence="4">CAK8W</strain>
    </source>
</reference>
<organism evidence="3 4">
    <name type="scientific">Psychroflexus longus</name>
    <dbReference type="NCBI Taxonomy" id="2873596"/>
    <lineage>
        <taxon>Bacteria</taxon>
        <taxon>Pseudomonadati</taxon>
        <taxon>Bacteroidota</taxon>
        <taxon>Flavobacteriia</taxon>
        <taxon>Flavobacteriales</taxon>
        <taxon>Flavobacteriaceae</taxon>
        <taxon>Psychroflexus</taxon>
    </lineage>
</organism>
<feature type="coiled-coil region" evidence="1">
    <location>
        <begin position="393"/>
        <end position="420"/>
    </location>
</feature>
<protein>
    <submittedName>
        <fullName evidence="3">AAA family ATPase</fullName>
    </submittedName>
</protein>
<evidence type="ECO:0000259" key="2">
    <source>
        <dbReference type="Pfam" id="PF13476"/>
    </source>
</evidence>
<dbReference type="Gene3D" id="3.40.50.300">
    <property type="entry name" value="P-loop containing nucleotide triphosphate hydrolases"/>
    <property type="match status" value="1"/>
</dbReference>
<evidence type="ECO:0000313" key="3">
    <source>
        <dbReference type="EMBL" id="MBZ9778526.1"/>
    </source>
</evidence>
<comment type="caution">
    <text evidence="3">The sequence shown here is derived from an EMBL/GenBank/DDBJ whole genome shotgun (WGS) entry which is preliminary data.</text>
</comment>
<feature type="coiled-coil region" evidence="1">
    <location>
        <begin position="190"/>
        <end position="301"/>
    </location>
</feature>